<keyword evidence="2" id="KW-1133">Transmembrane helix</keyword>
<dbReference type="EMBL" id="ADMC01000017">
    <property type="protein sequence ID" value="EHP48844.1"/>
    <property type="molecule type" value="Genomic_DNA"/>
</dbReference>
<dbReference type="PROSITE" id="PS51257">
    <property type="entry name" value="PROKAR_LIPOPROTEIN"/>
    <property type="match status" value="1"/>
</dbReference>
<dbReference type="Gene3D" id="2.130.10.10">
    <property type="entry name" value="YVTN repeat-like/Quinoprotein amine dehydrogenase"/>
    <property type="match status" value="2"/>
</dbReference>
<dbReference type="SUPFAM" id="SSF50998">
    <property type="entry name" value="Quinoprotein alcohol dehydrogenase-like"/>
    <property type="match status" value="1"/>
</dbReference>
<reference evidence="4 5" key="1">
    <citation type="submission" date="2012-01" db="EMBL/GenBank/DDBJ databases">
        <title>The Genome Sequence of Odoribacter laneus YIT 12061.</title>
        <authorList>
            <consortium name="The Broad Institute Genome Sequencing Platform"/>
            <person name="Earl A."/>
            <person name="Ward D."/>
            <person name="Feldgarden M."/>
            <person name="Gevers D."/>
            <person name="Morotomi M."/>
            <person name="Young S.K."/>
            <person name="Zeng Q."/>
            <person name="Gargeya S."/>
            <person name="Fitzgerald M."/>
            <person name="Haas B."/>
            <person name="Abouelleil A."/>
            <person name="Alvarado L."/>
            <person name="Arachchi H.M."/>
            <person name="Berlin A."/>
            <person name="Chapman S.B."/>
            <person name="Gearin G."/>
            <person name="Goldberg J."/>
            <person name="Griggs A."/>
            <person name="Gujja S."/>
            <person name="Hansen M."/>
            <person name="Heiman D."/>
            <person name="Howarth C."/>
            <person name="Larimer J."/>
            <person name="Lui A."/>
            <person name="MacDonald P.J.P."/>
            <person name="McCowen C."/>
            <person name="Montmayeur A."/>
            <person name="Murphy C."/>
            <person name="Neiman D."/>
            <person name="Pearson M."/>
            <person name="Priest M."/>
            <person name="Roberts A."/>
            <person name="Saif S."/>
            <person name="Shea T."/>
            <person name="Sisk P."/>
            <person name="Stolte C."/>
            <person name="Sykes S."/>
            <person name="Wortman J."/>
            <person name="Nusbaum C."/>
            <person name="Birren B."/>
        </authorList>
    </citation>
    <scope>NUCLEOTIDE SEQUENCE [LARGE SCALE GENOMIC DNA]</scope>
    <source>
        <strain evidence="4 5">YIT 12061</strain>
    </source>
</reference>
<comment type="caution">
    <text evidence="4">The sequence shown here is derived from an EMBL/GenBank/DDBJ whole genome shotgun (WGS) entry which is preliminary data.</text>
</comment>
<dbReference type="SUPFAM" id="SSF63829">
    <property type="entry name" value="Calcium-dependent phosphotriesterase"/>
    <property type="match status" value="1"/>
</dbReference>
<dbReference type="InterPro" id="IPR015943">
    <property type="entry name" value="WD40/YVTN_repeat-like_dom_sf"/>
</dbReference>
<keyword evidence="5" id="KW-1185">Reference proteome</keyword>
<feature type="coiled-coil region" evidence="1">
    <location>
        <begin position="708"/>
        <end position="735"/>
    </location>
</feature>
<dbReference type="eggNOG" id="ENOG5033PXN">
    <property type="taxonomic scope" value="Bacteria"/>
</dbReference>
<dbReference type="AlphaFoldDB" id="H1DG21"/>
<sequence>MTAFMKLKLFLFCFLGLAAGSCTTPFSTSSELAHIQYTFHASVSSISQNGDILFIGLENGDLIVKDKDEQRCYSVGNNRIYDVYAYRPDSLFIGIRDEGLKLVSLRNGKCQIIQRYTIKGKDNHYAVYHITADRANRLLYLASSNGCYKLNLQNSPAIEELSPFLLNSTSHSGINKILLYKDILYVAADSGLYAYRPNQTQEFLSGRRIHNLILRQDTLYALTENAILKKCIQTDSLWKVKSQKYYAYEKSNDAEWLLAKDYLLYKKGQQSCIHPLPGGISVKGKQISLMTRDYFYVAYREELIAFPKHQNLSGKVGNVIAVTPKMENEDNVYFITSDLRLHKYSFSSTTYQSKAWGKIKNLRLENDIVRFVQAGKELFYLATDKSLYKIKNRKARLIKKFGKDENNDFRSLLYTPAGKLYVGTRRDLSFINTQKEEDTLIPIPVKINGVLENKDLYVTDLLENKDTLYFTTLNKGLFKKAPQAKEFYRISTVEKQGSAQGLMVHLDNLMVQTSQGIYLLDKDSLLSLEIPEFRYVRSIQGNPQAKDCLILYYHGLLSSPIHVDSRHPHQNFISFKDIPFHKTRVALSAEKIILGSRFGLFEYKNNSTLKPIAIEKETDYRFWGSVLLFIGSIFLIIAIYTLVIFQKNQKNRREQLRGFLHYLETLSPCIQEQVRREKQADLLRKTKGLSQELEAYLEAAKKIKISHLAYWKEKLNQLKQEVDKAVLKVKEQIEVYLSQAQSRLENIEKYPNILDGTDTTKYTEIVEKKNKIKTGNDYYTLAYTESLLDDIKELETICRERIQNESALKTTLSLPEIEAEIQQMEEMVAKNYKSSQIKKYCRDFIDKKCPELKKIFPFFGREKGDNKDRFYVAVLFFIPEIDSQKIVEALGLSGDKETAYINKTKYSIRETVKKICKEHPEIKENPLVYLFCERLKINR</sequence>
<feature type="chain" id="PRO_5003548658" evidence="3">
    <location>
        <begin position="19"/>
        <end position="939"/>
    </location>
</feature>
<keyword evidence="1" id="KW-0175">Coiled coil</keyword>
<feature type="signal peptide" evidence="3">
    <location>
        <begin position="1"/>
        <end position="18"/>
    </location>
</feature>
<evidence type="ECO:0000256" key="3">
    <source>
        <dbReference type="SAM" id="SignalP"/>
    </source>
</evidence>
<evidence type="ECO:0000313" key="5">
    <source>
        <dbReference type="Proteomes" id="UP000004892"/>
    </source>
</evidence>
<dbReference type="Proteomes" id="UP000004892">
    <property type="component" value="Unassembled WGS sequence"/>
</dbReference>
<evidence type="ECO:0000313" key="4">
    <source>
        <dbReference type="EMBL" id="EHP48844.1"/>
    </source>
</evidence>
<evidence type="ECO:0000256" key="2">
    <source>
        <dbReference type="SAM" id="Phobius"/>
    </source>
</evidence>
<keyword evidence="3" id="KW-0732">Signal</keyword>
<keyword evidence="2" id="KW-0812">Transmembrane</keyword>
<dbReference type="PATRIC" id="fig|742817.3.peg.1283"/>
<keyword evidence="2" id="KW-0472">Membrane</keyword>
<gene>
    <name evidence="4" type="ORF">HMPREF9449_01207</name>
</gene>
<dbReference type="HOGENOM" id="CLU_290646_0_0_10"/>
<feature type="transmembrane region" description="Helical" evidence="2">
    <location>
        <begin position="622"/>
        <end position="645"/>
    </location>
</feature>
<organism evidence="4 5">
    <name type="scientific">Odoribacter laneus YIT 12061</name>
    <dbReference type="NCBI Taxonomy" id="742817"/>
    <lineage>
        <taxon>Bacteria</taxon>
        <taxon>Pseudomonadati</taxon>
        <taxon>Bacteroidota</taxon>
        <taxon>Bacteroidia</taxon>
        <taxon>Bacteroidales</taxon>
        <taxon>Odoribacteraceae</taxon>
        <taxon>Odoribacter</taxon>
    </lineage>
</organism>
<proteinExistence type="predicted"/>
<dbReference type="InterPro" id="IPR011047">
    <property type="entry name" value="Quinoprotein_ADH-like_sf"/>
</dbReference>
<accession>H1DG21</accession>
<name>H1DG21_9BACT</name>
<evidence type="ECO:0000256" key="1">
    <source>
        <dbReference type="SAM" id="Coils"/>
    </source>
</evidence>
<protein>
    <submittedName>
        <fullName evidence="4">Uncharacterized protein</fullName>
    </submittedName>
</protein>